<dbReference type="RefSeq" id="WP_007731749.1">
    <property type="nucleotide sequence ID" value="NZ_CP096563.1"/>
</dbReference>
<reference evidence="3" key="1">
    <citation type="journal article" date="2022" name="Environ. Microbiol.">
        <title>Functional analysis, diversity, and distribution of carbendazim hydrolases MheI and CbmA, responsible for the initial step in carbendazim degradation.</title>
        <authorList>
            <person name="Zhang M."/>
            <person name="Bai X."/>
            <person name="Li Q."/>
            <person name="Zhang L."/>
            <person name="Zhu Q."/>
            <person name="Gao S."/>
            <person name="Ke Z."/>
            <person name="Jiang M."/>
            <person name="Hu J."/>
            <person name="Qiu J."/>
            <person name="Hong Q."/>
        </authorList>
    </citation>
    <scope>NUCLEOTIDE SEQUENCE [LARGE SCALE GENOMIC DNA]</scope>
    <source>
        <strain evidence="3">djl-6</strain>
    </source>
</reference>
<accession>A0AB38RDM7</accession>
<organism evidence="2 3">
    <name type="scientific">Rhodococcus qingshengii JCM 15477</name>
    <dbReference type="NCBI Taxonomy" id="1303681"/>
    <lineage>
        <taxon>Bacteria</taxon>
        <taxon>Bacillati</taxon>
        <taxon>Actinomycetota</taxon>
        <taxon>Actinomycetes</taxon>
        <taxon>Mycobacteriales</taxon>
        <taxon>Nocardiaceae</taxon>
        <taxon>Rhodococcus</taxon>
        <taxon>Rhodococcus erythropolis group</taxon>
    </lineage>
</organism>
<keyword evidence="1" id="KW-0812">Transmembrane</keyword>
<feature type="transmembrane region" description="Helical" evidence="1">
    <location>
        <begin position="116"/>
        <end position="136"/>
    </location>
</feature>
<protein>
    <recommendedName>
        <fullName evidence="4">MotA/TolQ/ExbB proton channel domain-containing protein</fullName>
    </recommendedName>
</protein>
<dbReference type="EMBL" id="CP096563">
    <property type="protein sequence ID" value="UPU43383.1"/>
    <property type="molecule type" value="Genomic_DNA"/>
</dbReference>
<gene>
    <name evidence="2" type="ORF">M0639_01345</name>
</gene>
<name>A0AB38RDM7_RHOSG</name>
<feature type="transmembrane region" description="Helical" evidence="1">
    <location>
        <begin position="12"/>
        <end position="34"/>
    </location>
</feature>
<proteinExistence type="predicted"/>
<dbReference type="AlphaFoldDB" id="A0AB38RDM7"/>
<dbReference type="Proteomes" id="UP000831484">
    <property type="component" value="Chromosome"/>
</dbReference>
<evidence type="ECO:0000313" key="3">
    <source>
        <dbReference type="Proteomes" id="UP000831484"/>
    </source>
</evidence>
<keyword evidence="3" id="KW-1185">Reference proteome</keyword>
<evidence type="ECO:0000256" key="1">
    <source>
        <dbReference type="SAM" id="Phobius"/>
    </source>
</evidence>
<evidence type="ECO:0000313" key="2">
    <source>
        <dbReference type="EMBL" id="UPU43383.1"/>
    </source>
</evidence>
<evidence type="ECO:0008006" key="4">
    <source>
        <dbReference type="Google" id="ProtNLM"/>
    </source>
</evidence>
<sequence length="137" mass="15292">MIDFLNSSAGIYLLYSLAGVFQLFGIVIVVREFLRARRNDQLLQGNLQVIWKVWNEIDEDSGPLSVEYAGGDESFAAMIRPSVETDMRVRNVRLALEQVIGHREAMKEPNKWLERAGLLGLVLGIILGLAASLFSVT</sequence>
<keyword evidence="1" id="KW-0472">Membrane</keyword>
<keyword evidence="1" id="KW-1133">Transmembrane helix</keyword>